<comment type="subunit">
    <text evidence="10">F-type ATPases have 2 components, CF(1) - the catalytic core - and CF(0) - the membrane proton channel. CF(1) has five subunits: alpha(3), beta(3), gamma(1), delta(1), epsilon(1). CF(0) has three main subunits: a, b and c.</text>
</comment>
<evidence type="ECO:0000256" key="5">
    <source>
        <dbReference type="ARBA" id="ARBA00022781"/>
    </source>
</evidence>
<evidence type="ECO:0000256" key="8">
    <source>
        <dbReference type="ARBA" id="ARBA00023196"/>
    </source>
</evidence>
<gene>
    <name evidence="10" type="primary">atpG</name>
    <name evidence="11" type="ORF">UR63_C0002G0008</name>
</gene>
<evidence type="ECO:0000256" key="1">
    <source>
        <dbReference type="ARBA" id="ARBA00003456"/>
    </source>
</evidence>
<evidence type="ECO:0000256" key="3">
    <source>
        <dbReference type="ARBA" id="ARBA00007681"/>
    </source>
</evidence>
<dbReference type="SUPFAM" id="SSF52943">
    <property type="entry name" value="ATP synthase (F1-ATPase), gamma subunit"/>
    <property type="match status" value="1"/>
</dbReference>
<keyword evidence="9 10" id="KW-0066">ATP synthesis</keyword>
<keyword evidence="7 10" id="KW-0472">Membrane</keyword>
<evidence type="ECO:0000256" key="4">
    <source>
        <dbReference type="ARBA" id="ARBA00022448"/>
    </source>
</evidence>
<comment type="similarity">
    <text evidence="3 10">Belongs to the ATPase gamma chain family.</text>
</comment>
<evidence type="ECO:0000256" key="10">
    <source>
        <dbReference type="HAMAP-Rule" id="MF_00815"/>
    </source>
</evidence>
<name>A0A0G0BG60_9BACT</name>
<dbReference type="AlphaFoldDB" id="A0A0G0BG60"/>
<dbReference type="Gene3D" id="1.10.287.80">
    <property type="entry name" value="ATP synthase, gamma subunit, helix hairpin domain"/>
    <property type="match status" value="1"/>
</dbReference>
<dbReference type="CDD" id="cd12151">
    <property type="entry name" value="F1-ATPase_gamma"/>
    <property type="match status" value="1"/>
</dbReference>
<organism evidence="11 12">
    <name type="scientific">Candidatus Roizmanbacteria bacterium GW2011_GWC2_35_12</name>
    <dbReference type="NCBI Taxonomy" id="1618485"/>
    <lineage>
        <taxon>Bacteria</taxon>
        <taxon>Candidatus Roizmaniibacteriota</taxon>
    </lineage>
</organism>
<evidence type="ECO:0000256" key="7">
    <source>
        <dbReference type="ARBA" id="ARBA00023136"/>
    </source>
</evidence>
<protein>
    <recommendedName>
        <fullName evidence="10">ATP synthase gamma chain</fullName>
    </recommendedName>
    <alternativeName>
        <fullName evidence="10">ATP synthase F1 sector gamma subunit</fullName>
    </alternativeName>
    <alternativeName>
        <fullName evidence="10">F-ATPase gamma subunit</fullName>
    </alternativeName>
</protein>
<dbReference type="InterPro" id="IPR000131">
    <property type="entry name" value="ATP_synth_F1_gsu"/>
</dbReference>
<dbReference type="PATRIC" id="fig|1618485.3.peg.59"/>
<dbReference type="InterPro" id="IPR035968">
    <property type="entry name" value="ATP_synth_F1_ATPase_gsu"/>
</dbReference>
<dbReference type="Gene3D" id="3.40.1380.10">
    <property type="match status" value="1"/>
</dbReference>
<comment type="function">
    <text evidence="1 10">Produces ATP from ADP in the presence of a proton gradient across the membrane. The gamma chain is believed to be important in regulating ATPase activity and the flow of protons through the CF(0) complex.</text>
</comment>
<keyword evidence="6 10" id="KW-0406">Ion transport</keyword>
<keyword evidence="8 10" id="KW-0139">CF(1)</keyword>
<dbReference type="HAMAP" id="MF_00815">
    <property type="entry name" value="ATP_synth_gamma_bact"/>
    <property type="match status" value="1"/>
</dbReference>
<dbReference type="EMBL" id="LBPX01000002">
    <property type="protein sequence ID" value="KKP68433.1"/>
    <property type="molecule type" value="Genomic_DNA"/>
</dbReference>
<sequence length="283" mass="32179">MNIREVRKKIKSSTNVKKITKALEMVSAIKMRKAQSEAIEARVYQTNLEEIIKKVAAKADPKLSLLLQTQKDAIDRTLSIVISTNKGLCGSYNFNLYRFIIKNSQVKNSDFIVIGKKGGLFINSIGGQVIADFADNQPLANVSAIFQLVIDGFTKKKYNKVNVYYNKFISTLKNEPIAETILPVTYKQEESFIKEKIEEFLIEPDPRVLINQLLNSYVEEKIRDCLIQAIAGEHSSRMIAMKNATENANDVIYNLTLLRNKIRQEKITYELLDMMTAKESVES</sequence>
<dbReference type="PANTHER" id="PTHR11693:SF22">
    <property type="entry name" value="ATP SYNTHASE SUBUNIT GAMMA, MITOCHONDRIAL"/>
    <property type="match status" value="1"/>
</dbReference>
<dbReference type="PANTHER" id="PTHR11693">
    <property type="entry name" value="ATP SYNTHASE GAMMA CHAIN"/>
    <property type="match status" value="1"/>
</dbReference>
<dbReference type="PRINTS" id="PR00126">
    <property type="entry name" value="ATPASEGAMMA"/>
</dbReference>
<keyword evidence="10" id="KW-1003">Cell membrane</keyword>
<dbReference type="GO" id="GO:0045259">
    <property type="term" value="C:proton-transporting ATP synthase complex"/>
    <property type="evidence" value="ECO:0007669"/>
    <property type="project" value="UniProtKB-KW"/>
</dbReference>
<comment type="caution">
    <text evidence="11">The sequence shown here is derived from an EMBL/GenBank/DDBJ whole genome shotgun (WGS) entry which is preliminary data.</text>
</comment>
<evidence type="ECO:0000313" key="11">
    <source>
        <dbReference type="EMBL" id="KKP68433.1"/>
    </source>
</evidence>
<evidence type="ECO:0000256" key="2">
    <source>
        <dbReference type="ARBA" id="ARBA00004170"/>
    </source>
</evidence>
<keyword evidence="5 10" id="KW-0375">Hydrogen ion transport</keyword>
<comment type="subcellular location">
    <subcellularLocation>
        <location evidence="10">Cell membrane</location>
        <topology evidence="10">Peripheral membrane protein</topology>
    </subcellularLocation>
    <subcellularLocation>
        <location evidence="2">Membrane</location>
        <topology evidence="2">Peripheral membrane protein</topology>
    </subcellularLocation>
</comment>
<dbReference type="GO" id="GO:0042777">
    <property type="term" value="P:proton motive force-driven plasma membrane ATP synthesis"/>
    <property type="evidence" value="ECO:0007669"/>
    <property type="project" value="UniProtKB-UniRule"/>
</dbReference>
<evidence type="ECO:0000256" key="6">
    <source>
        <dbReference type="ARBA" id="ARBA00023065"/>
    </source>
</evidence>
<dbReference type="Proteomes" id="UP000034127">
    <property type="component" value="Unassembled WGS sequence"/>
</dbReference>
<proteinExistence type="inferred from homology"/>
<evidence type="ECO:0000256" key="9">
    <source>
        <dbReference type="ARBA" id="ARBA00023310"/>
    </source>
</evidence>
<reference evidence="11 12" key="1">
    <citation type="journal article" date="2015" name="Nature">
        <title>rRNA introns, odd ribosomes, and small enigmatic genomes across a large radiation of phyla.</title>
        <authorList>
            <person name="Brown C.T."/>
            <person name="Hug L.A."/>
            <person name="Thomas B.C."/>
            <person name="Sharon I."/>
            <person name="Castelle C.J."/>
            <person name="Singh A."/>
            <person name="Wilkins M.J."/>
            <person name="Williams K.H."/>
            <person name="Banfield J.F."/>
        </authorList>
    </citation>
    <scope>NUCLEOTIDE SEQUENCE [LARGE SCALE GENOMIC DNA]</scope>
</reference>
<dbReference type="NCBIfam" id="TIGR01146">
    <property type="entry name" value="ATPsyn_F1gamma"/>
    <property type="match status" value="1"/>
</dbReference>
<keyword evidence="4 10" id="KW-0813">Transport</keyword>
<dbReference type="GO" id="GO:0005886">
    <property type="term" value="C:plasma membrane"/>
    <property type="evidence" value="ECO:0007669"/>
    <property type="project" value="UniProtKB-SubCell"/>
</dbReference>
<dbReference type="GO" id="GO:0046933">
    <property type="term" value="F:proton-transporting ATP synthase activity, rotational mechanism"/>
    <property type="evidence" value="ECO:0007669"/>
    <property type="project" value="UniProtKB-UniRule"/>
</dbReference>
<accession>A0A0G0BG60</accession>
<dbReference type="Pfam" id="PF00231">
    <property type="entry name" value="ATP-synt"/>
    <property type="match status" value="1"/>
</dbReference>
<dbReference type="GO" id="GO:0005524">
    <property type="term" value="F:ATP binding"/>
    <property type="evidence" value="ECO:0007669"/>
    <property type="project" value="UniProtKB-UniRule"/>
</dbReference>
<evidence type="ECO:0000313" key="12">
    <source>
        <dbReference type="Proteomes" id="UP000034127"/>
    </source>
</evidence>